<dbReference type="AlphaFoldDB" id="A0A6J5WLF7"/>
<name>A0A6J5WLF7_PRUAR</name>
<keyword evidence="2" id="KW-1185">Reference proteome</keyword>
<reference evidence="2" key="1">
    <citation type="journal article" date="2020" name="Genome Biol.">
        <title>Gamete binning: chromosome-level and haplotype-resolved genome assembly enabled by high-throughput single-cell sequencing of gamete genomes.</title>
        <authorList>
            <person name="Campoy J.A."/>
            <person name="Sun H."/>
            <person name="Goel M."/>
            <person name="Jiao W.-B."/>
            <person name="Folz-Donahue K."/>
            <person name="Wang N."/>
            <person name="Rubio M."/>
            <person name="Liu C."/>
            <person name="Kukat C."/>
            <person name="Ruiz D."/>
            <person name="Huettel B."/>
            <person name="Schneeberger K."/>
        </authorList>
    </citation>
    <scope>NUCLEOTIDE SEQUENCE [LARGE SCALE GENOMIC DNA]</scope>
    <source>
        <strain evidence="2">cv. Rojo Pasion</strain>
    </source>
</reference>
<accession>A0A6J5WLF7</accession>
<dbReference type="Proteomes" id="UP000507245">
    <property type="component" value="Unassembled WGS sequence"/>
</dbReference>
<protein>
    <submittedName>
        <fullName evidence="1">Uncharacterized protein</fullName>
    </submittedName>
</protein>
<sequence length="83" mass="9883">MFIFWFDTMLGRLQQVVAGRKGLPEVDIWHCVIDLEGVAFLFSTFQQSSSLIERRRLVRMLEDILFEILMLEDILFEILARYL</sequence>
<dbReference type="EMBL" id="CAEKKB010000003">
    <property type="protein sequence ID" value="CAB4302359.1"/>
    <property type="molecule type" value="Genomic_DNA"/>
</dbReference>
<evidence type="ECO:0000313" key="1">
    <source>
        <dbReference type="EMBL" id="CAB4302359.1"/>
    </source>
</evidence>
<gene>
    <name evidence="1" type="ORF">ORAREDHAP_LOCUS18102</name>
</gene>
<organism evidence="1 2">
    <name type="scientific">Prunus armeniaca</name>
    <name type="common">Apricot</name>
    <name type="synonym">Armeniaca vulgaris</name>
    <dbReference type="NCBI Taxonomy" id="36596"/>
    <lineage>
        <taxon>Eukaryota</taxon>
        <taxon>Viridiplantae</taxon>
        <taxon>Streptophyta</taxon>
        <taxon>Embryophyta</taxon>
        <taxon>Tracheophyta</taxon>
        <taxon>Spermatophyta</taxon>
        <taxon>Magnoliopsida</taxon>
        <taxon>eudicotyledons</taxon>
        <taxon>Gunneridae</taxon>
        <taxon>Pentapetalae</taxon>
        <taxon>rosids</taxon>
        <taxon>fabids</taxon>
        <taxon>Rosales</taxon>
        <taxon>Rosaceae</taxon>
        <taxon>Amygdaloideae</taxon>
        <taxon>Amygdaleae</taxon>
        <taxon>Prunus</taxon>
    </lineage>
</organism>
<proteinExistence type="predicted"/>
<evidence type="ECO:0000313" key="2">
    <source>
        <dbReference type="Proteomes" id="UP000507245"/>
    </source>
</evidence>